<dbReference type="SUPFAM" id="SSF51735">
    <property type="entry name" value="NAD(P)-binding Rossmann-fold domains"/>
    <property type="match status" value="1"/>
</dbReference>
<dbReference type="EMBL" id="JBBIAA010000005">
    <property type="protein sequence ID" value="MEJ5945045.1"/>
    <property type="molecule type" value="Genomic_DNA"/>
</dbReference>
<dbReference type="EC" id="1.3.1.12" evidence="4"/>
<dbReference type="Gene3D" id="3.40.50.720">
    <property type="entry name" value="NAD(P)-binding Rossmann-like Domain"/>
    <property type="match status" value="1"/>
</dbReference>
<dbReference type="Proteomes" id="UP001387100">
    <property type="component" value="Unassembled WGS sequence"/>
</dbReference>
<dbReference type="SUPFAM" id="SSF48179">
    <property type="entry name" value="6-phosphogluconate dehydrogenase C-terminal domain-like"/>
    <property type="match status" value="1"/>
</dbReference>
<evidence type="ECO:0000259" key="3">
    <source>
        <dbReference type="PROSITE" id="PS51176"/>
    </source>
</evidence>
<dbReference type="GO" id="GO:0008977">
    <property type="term" value="F:prephenate dehydrogenase (NAD+) activity"/>
    <property type="evidence" value="ECO:0007669"/>
    <property type="project" value="UniProtKB-EC"/>
</dbReference>
<protein>
    <submittedName>
        <fullName evidence="4">Prephenate dehydrogenase</fullName>
        <ecNumber evidence="4">1.3.1.12</ecNumber>
    </submittedName>
</protein>
<dbReference type="PROSITE" id="PS51176">
    <property type="entry name" value="PDH_ADH"/>
    <property type="match status" value="1"/>
</dbReference>
<dbReference type="InterPro" id="IPR003099">
    <property type="entry name" value="Prephen_DH"/>
</dbReference>
<comment type="caution">
    <text evidence="4">The sequence shown here is derived from an EMBL/GenBank/DDBJ whole genome shotgun (WGS) entry which is preliminary data.</text>
</comment>
<organism evidence="4 5">
    <name type="scientific">Pseudokineococcus basanitobsidens</name>
    <dbReference type="NCBI Taxonomy" id="1926649"/>
    <lineage>
        <taxon>Bacteria</taxon>
        <taxon>Bacillati</taxon>
        <taxon>Actinomycetota</taxon>
        <taxon>Actinomycetes</taxon>
        <taxon>Kineosporiales</taxon>
        <taxon>Kineosporiaceae</taxon>
        <taxon>Pseudokineococcus</taxon>
    </lineage>
</organism>
<feature type="domain" description="Prephenate/arogenate dehydrogenase" evidence="3">
    <location>
        <begin position="25"/>
        <end position="315"/>
    </location>
</feature>
<sequence>MTAPSGGPSGTDGTDLVAGTVHVGGTVLVVGTGLLGASAGLALRARGVDVALADPSPTAAALARDVGAGRPAGTGEEPALVLVAAPPDVTADVVADRLLAHPGAVVTDVASVKGAVLRGVTDRLAAAGAPQALARYVGGHPMAGRERSGATSARADLFTGRPWVLVPPPGTGAQGDAALARVRALVADCRGTPVVMDAAAHDEAVALVSHLPQVAASLVAARLLDAGDEAVALSGQGLRDVTRIAASDPGLWVQILGANAAPVARALHALRADLDEVLGALDALAADAGAVGARARVARAVDTGGAGVARVPGKHGSVPVPYEVVTVLVPDEPGRLARLLADVGEIGVNLEDLVLEHAQGRPVGLAEISVLPAGRPRLEAELPRRGWRVAG</sequence>
<dbReference type="InterPro" id="IPR050812">
    <property type="entry name" value="Preph/Arog_dehydrog"/>
</dbReference>
<dbReference type="InterPro" id="IPR046826">
    <property type="entry name" value="PDH_N"/>
</dbReference>
<dbReference type="NCBIfam" id="NF005112">
    <property type="entry name" value="PRK06545.2-4"/>
    <property type="match status" value="1"/>
</dbReference>
<evidence type="ECO:0000313" key="5">
    <source>
        <dbReference type="Proteomes" id="UP001387100"/>
    </source>
</evidence>
<keyword evidence="2 4" id="KW-0560">Oxidoreductase</keyword>
<reference evidence="4 5" key="1">
    <citation type="journal article" date="2017" name="Int. J. Syst. Evol. Microbiol.">
        <title>Pseudokineococcus basanitobsidens sp. nov., isolated from volcanic rock.</title>
        <authorList>
            <person name="Lee D.W."/>
            <person name="Park M.Y."/>
            <person name="Kim J.J."/>
            <person name="Kim B.S."/>
        </authorList>
    </citation>
    <scope>NUCLEOTIDE SEQUENCE [LARGE SCALE GENOMIC DNA]</scope>
    <source>
        <strain evidence="4 5">DSM 103726</strain>
    </source>
</reference>
<dbReference type="InterPro" id="IPR036291">
    <property type="entry name" value="NAD(P)-bd_dom_sf"/>
</dbReference>
<keyword evidence="5" id="KW-1185">Reference proteome</keyword>
<name>A0ABU8RJ34_9ACTN</name>
<dbReference type="NCBIfam" id="NF005111">
    <property type="entry name" value="PRK06545.2-3"/>
    <property type="match status" value="1"/>
</dbReference>
<gene>
    <name evidence="4" type="ORF">WDZ17_07010</name>
</gene>
<accession>A0ABU8RJ34</accession>
<dbReference type="Gene3D" id="1.10.3660.10">
    <property type="entry name" value="6-phosphogluconate dehydrogenase C-terminal like domain"/>
    <property type="match status" value="1"/>
</dbReference>
<evidence type="ECO:0000313" key="4">
    <source>
        <dbReference type="EMBL" id="MEJ5945045.1"/>
    </source>
</evidence>
<dbReference type="Pfam" id="PF20463">
    <property type="entry name" value="PDH_C"/>
    <property type="match status" value="1"/>
</dbReference>
<comment type="similarity">
    <text evidence="1">Belongs to the prephenate/arogenate dehydrogenase family.</text>
</comment>
<proteinExistence type="inferred from homology"/>
<evidence type="ECO:0000256" key="2">
    <source>
        <dbReference type="ARBA" id="ARBA00023002"/>
    </source>
</evidence>
<evidence type="ECO:0000256" key="1">
    <source>
        <dbReference type="ARBA" id="ARBA00007964"/>
    </source>
</evidence>
<dbReference type="PANTHER" id="PTHR21363">
    <property type="entry name" value="PREPHENATE DEHYDROGENASE"/>
    <property type="match status" value="1"/>
</dbReference>
<dbReference type="InterPro" id="IPR046825">
    <property type="entry name" value="PDH_C"/>
</dbReference>
<dbReference type="InterPro" id="IPR008927">
    <property type="entry name" value="6-PGluconate_DH-like_C_sf"/>
</dbReference>
<dbReference type="PANTHER" id="PTHR21363:SF0">
    <property type="entry name" value="PREPHENATE DEHYDROGENASE [NADP(+)]"/>
    <property type="match status" value="1"/>
</dbReference>
<dbReference type="RefSeq" id="WP_339574428.1">
    <property type="nucleotide sequence ID" value="NZ_JBBIAA010000005.1"/>
</dbReference>
<dbReference type="Pfam" id="PF02153">
    <property type="entry name" value="PDH_N"/>
    <property type="match status" value="1"/>
</dbReference>